<comment type="caution">
    <text evidence="1">The sequence shown here is derived from an EMBL/GenBank/DDBJ whole genome shotgun (WGS) entry which is preliminary data.</text>
</comment>
<reference evidence="1" key="2">
    <citation type="journal article" date="2023" name="IMA Fungus">
        <title>Comparative genomic study of the Penicillium genus elucidates a diverse pangenome and 15 lateral gene transfer events.</title>
        <authorList>
            <person name="Petersen C."/>
            <person name="Sorensen T."/>
            <person name="Nielsen M.R."/>
            <person name="Sondergaard T.E."/>
            <person name="Sorensen J.L."/>
            <person name="Fitzpatrick D.A."/>
            <person name="Frisvad J.C."/>
            <person name="Nielsen K.L."/>
        </authorList>
    </citation>
    <scope>NUCLEOTIDE SEQUENCE</scope>
    <source>
        <strain evidence="1">IBT 16125</strain>
    </source>
</reference>
<gene>
    <name evidence="1" type="ORF">N7458_000790</name>
</gene>
<evidence type="ECO:0000313" key="1">
    <source>
        <dbReference type="EMBL" id="KAJ5465104.1"/>
    </source>
</evidence>
<protein>
    <submittedName>
        <fullName evidence="1">Uncharacterized protein</fullName>
    </submittedName>
</protein>
<reference evidence="1" key="1">
    <citation type="submission" date="2022-12" db="EMBL/GenBank/DDBJ databases">
        <authorList>
            <person name="Petersen C."/>
        </authorList>
    </citation>
    <scope>NUCLEOTIDE SEQUENCE</scope>
    <source>
        <strain evidence="1">IBT 16125</strain>
    </source>
</reference>
<organism evidence="1 2">
    <name type="scientific">Penicillium daleae</name>
    <dbReference type="NCBI Taxonomy" id="63821"/>
    <lineage>
        <taxon>Eukaryota</taxon>
        <taxon>Fungi</taxon>
        <taxon>Dikarya</taxon>
        <taxon>Ascomycota</taxon>
        <taxon>Pezizomycotina</taxon>
        <taxon>Eurotiomycetes</taxon>
        <taxon>Eurotiomycetidae</taxon>
        <taxon>Eurotiales</taxon>
        <taxon>Aspergillaceae</taxon>
        <taxon>Penicillium</taxon>
    </lineage>
</organism>
<dbReference type="EMBL" id="JAPVEA010000001">
    <property type="protein sequence ID" value="KAJ5465104.1"/>
    <property type="molecule type" value="Genomic_DNA"/>
</dbReference>
<evidence type="ECO:0000313" key="2">
    <source>
        <dbReference type="Proteomes" id="UP001213681"/>
    </source>
</evidence>
<name>A0AAD6G8M5_9EURO</name>
<dbReference type="GeneID" id="81594427"/>
<dbReference type="Proteomes" id="UP001213681">
    <property type="component" value="Unassembled WGS sequence"/>
</dbReference>
<dbReference type="RefSeq" id="XP_056771951.1">
    <property type="nucleotide sequence ID" value="XM_056904184.1"/>
</dbReference>
<keyword evidence="2" id="KW-1185">Reference proteome</keyword>
<sequence>MRQSLSLLAAISRTQPSKLKKPAISLDHFIQRQRVLSLWRDIVRALHSMMTLDVVPLSLKTAYLIFILQLEAPPSPTRDELRSYARHEFERNREVTDLALTVSHTLSDLGKAEFETMRRYIDEQITG</sequence>
<accession>A0AAD6G8M5</accession>
<dbReference type="AlphaFoldDB" id="A0AAD6G8M5"/>
<proteinExistence type="predicted"/>